<reference evidence="1" key="1">
    <citation type="submission" date="2016-08" db="EMBL/GenBank/DDBJ databases">
        <authorList>
            <person name="Seilhamer J.J."/>
        </authorList>
    </citation>
    <scope>NUCLEOTIDE SEQUENCE</scope>
    <source>
        <strain evidence="1">86</strain>
    </source>
</reference>
<sequence length="85" mass="8903">MATTAYTATSDNWLKVSDGLENVLISHKYVWPLQVHVGAADPAPDVAYHEISASDAFCMHGISGLNVYVRAGSPGGSIKLSVTAA</sequence>
<organism evidence="1">
    <name type="scientific">uncultured Pleomorphomonas sp</name>
    <dbReference type="NCBI Taxonomy" id="442121"/>
    <lineage>
        <taxon>Bacteria</taxon>
        <taxon>Pseudomonadati</taxon>
        <taxon>Pseudomonadota</taxon>
        <taxon>Alphaproteobacteria</taxon>
        <taxon>Hyphomicrobiales</taxon>
        <taxon>Pleomorphomonadaceae</taxon>
        <taxon>Pleomorphomonas</taxon>
        <taxon>environmental samples</taxon>
    </lineage>
</organism>
<proteinExistence type="predicted"/>
<gene>
    <name evidence="1" type="ORF">KL86PLE_110026</name>
</gene>
<dbReference type="EMBL" id="FMJD01000003">
    <property type="protein sequence ID" value="SCM73332.1"/>
    <property type="molecule type" value="Genomic_DNA"/>
</dbReference>
<evidence type="ECO:0000313" key="1">
    <source>
        <dbReference type="EMBL" id="SCM73332.1"/>
    </source>
</evidence>
<accession>A0A212L6Y1</accession>
<name>A0A212L6Y1_9HYPH</name>
<protein>
    <submittedName>
        <fullName evidence="1">Uncharacterized protein</fullName>
    </submittedName>
</protein>
<dbReference type="RefSeq" id="WP_288199450.1">
    <property type="nucleotide sequence ID" value="NZ_LT608334.1"/>
</dbReference>
<dbReference type="AlphaFoldDB" id="A0A212L6Y1"/>